<reference evidence="2" key="2">
    <citation type="submission" date="2012-04" db="EMBL/GenBank/DDBJ databases">
        <title>Complete genome sequence of Providencia stuartii clinical isolate MRSN 2154.</title>
        <authorList>
            <person name="Clifford R.J."/>
            <person name="Hang J."/>
            <person name="Riley M.C."/>
            <person name="Onmus-Leone F."/>
            <person name="Kuschner R.A."/>
            <person name="Lesho E.P."/>
            <person name="Waterman P.E."/>
        </authorList>
    </citation>
    <scope>NUCLEOTIDE SEQUENCE [LARGE SCALE GENOMIC DNA]</scope>
    <source>
        <strain evidence="2">MRSN 2154</strain>
    </source>
</reference>
<gene>
    <name evidence="1" type="ordered locus">S70_16665</name>
</gene>
<protein>
    <submittedName>
        <fullName evidence="1">Phage recombination protein</fullName>
    </submittedName>
</protein>
<dbReference type="Proteomes" id="UP000005012">
    <property type="component" value="Chromosome"/>
</dbReference>
<organism evidence="1 2">
    <name type="scientific">Providencia stuartii (strain MRSN 2154)</name>
    <dbReference type="NCBI Taxonomy" id="1157951"/>
    <lineage>
        <taxon>Bacteria</taxon>
        <taxon>Pseudomonadati</taxon>
        <taxon>Pseudomonadota</taxon>
        <taxon>Gammaproteobacteria</taxon>
        <taxon>Enterobacterales</taxon>
        <taxon>Morganellaceae</taxon>
        <taxon>Providencia</taxon>
    </lineage>
</organism>
<accession>A0A140NSG0</accession>
<dbReference type="RefSeq" id="WP_014657847.1">
    <property type="nucleotide sequence ID" value="NC_017731.1"/>
</dbReference>
<reference evidence="1 2" key="1">
    <citation type="journal article" date="2012" name="J. Bacteriol.">
        <title>Complete Genome Sequence of Providencia stuartii Clinical Isolate MRSN 2154.</title>
        <authorList>
            <person name="Clifford R.J."/>
            <person name="Hang J."/>
            <person name="Riley M.C."/>
            <person name="Onmus-Leone F."/>
            <person name="Kuschner R.A."/>
            <person name="Lesho E.P."/>
            <person name="Waterman P.E."/>
        </authorList>
    </citation>
    <scope>NUCLEOTIDE SEQUENCE [LARGE SCALE GENOMIC DNA]</scope>
    <source>
        <strain evidence="1 2">MRSN 2154</strain>
    </source>
</reference>
<dbReference type="OrthoDB" id="6504765at2"/>
<proteinExistence type="predicted"/>
<evidence type="ECO:0000313" key="2">
    <source>
        <dbReference type="Proteomes" id="UP000005012"/>
    </source>
</evidence>
<dbReference type="AlphaFoldDB" id="A0A140NSG0"/>
<sequence>MNKYTELSDAEINVKVFINLYGKESLKDKDMRRYFSRVDYCNNPADAMPIIIENKLTLSPRYDSDEWISESLFYHDIYSVNKNLYRAAMEVFLMMKDAENEKV</sequence>
<dbReference type="Pfam" id="PF10765">
    <property type="entry name" value="Phage_P22_NinX"/>
    <property type="match status" value="1"/>
</dbReference>
<dbReference type="EMBL" id="CP003488">
    <property type="protein sequence ID" value="AFH95146.1"/>
    <property type="molecule type" value="Genomic_DNA"/>
</dbReference>
<dbReference type="InterPro" id="IPR019701">
    <property type="entry name" value="Phage_P22_NinX"/>
</dbReference>
<dbReference type="HOGENOM" id="CLU_144053_0_0_6"/>
<dbReference type="KEGG" id="psi:S70_16665"/>
<evidence type="ECO:0000313" key="1">
    <source>
        <dbReference type="EMBL" id="AFH95146.1"/>
    </source>
</evidence>
<dbReference type="PATRIC" id="fig|1157951.4.peg.3353"/>
<name>A0A140NSG0_PROSM</name>